<feature type="chain" id="PRO_5036838459" evidence="1">
    <location>
        <begin position="22"/>
        <end position="210"/>
    </location>
</feature>
<proteinExistence type="predicted"/>
<evidence type="ECO:0000313" key="3">
    <source>
        <dbReference type="Proteomes" id="UP000641454"/>
    </source>
</evidence>
<dbReference type="EMBL" id="JACRUL010000081">
    <property type="protein sequence ID" value="MBC5846176.1"/>
    <property type="molecule type" value="Genomic_DNA"/>
</dbReference>
<gene>
    <name evidence="2" type="ORF">H8R25_17310</name>
</gene>
<accession>A0A923SGX8</accession>
<dbReference type="Proteomes" id="UP000641454">
    <property type="component" value="Unassembled WGS sequence"/>
</dbReference>
<name>A0A923SGX8_9FLAO</name>
<keyword evidence="3" id="KW-1185">Reference proteome</keyword>
<dbReference type="AlphaFoldDB" id="A0A923SGX8"/>
<keyword evidence="1" id="KW-0732">Signal</keyword>
<dbReference type="InterPro" id="IPR011990">
    <property type="entry name" value="TPR-like_helical_dom_sf"/>
</dbReference>
<comment type="caution">
    <text evidence="2">The sequence shown here is derived from an EMBL/GenBank/DDBJ whole genome shotgun (WGS) entry which is preliminary data.</text>
</comment>
<dbReference type="RefSeq" id="WP_187021560.1">
    <property type="nucleotide sequence ID" value="NZ_JACRUK010000080.1"/>
</dbReference>
<dbReference type="SUPFAM" id="SSF48452">
    <property type="entry name" value="TPR-like"/>
    <property type="match status" value="1"/>
</dbReference>
<evidence type="ECO:0000313" key="2">
    <source>
        <dbReference type="EMBL" id="MBC5846176.1"/>
    </source>
</evidence>
<feature type="signal peptide" evidence="1">
    <location>
        <begin position="1"/>
        <end position="21"/>
    </location>
</feature>
<evidence type="ECO:0000256" key="1">
    <source>
        <dbReference type="SAM" id="SignalP"/>
    </source>
</evidence>
<reference evidence="2 3" key="1">
    <citation type="submission" date="2020-08" db="EMBL/GenBank/DDBJ databases">
        <title>Description of novel Flavobacterium F-392 isolate.</title>
        <authorList>
            <person name="Saticioglu I.B."/>
            <person name="Duman M."/>
            <person name="Altun S."/>
        </authorList>
    </citation>
    <scope>NUCLEOTIDE SEQUENCE [LARGE SCALE GENOMIC DNA]</scope>
    <source>
        <strain evidence="2 3">F-392</strain>
    </source>
</reference>
<organism evidence="2 3">
    <name type="scientific">Flavobacterium muglaense</name>
    <dbReference type="NCBI Taxonomy" id="2764716"/>
    <lineage>
        <taxon>Bacteria</taxon>
        <taxon>Pseudomonadati</taxon>
        <taxon>Bacteroidota</taxon>
        <taxon>Flavobacteriia</taxon>
        <taxon>Flavobacteriales</taxon>
        <taxon>Flavobacteriaceae</taxon>
        <taxon>Flavobacterium</taxon>
    </lineage>
</organism>
<sequence>MKKYTIILLALMSLYFSHSFAQNKIISYTVVENINMKFGGYTTTYNVSNLNLVRQFDLGPNNTRFITPNYKSVDDKKEPIVSKAAAAELVPLNTIVPVAVNAPIATAELDIKPIVSITKQDKYAYISMIDIYKNIAKKGYKSVDLFKKVGNAYYYEDELKFAAKWYTELFDLTEKVESEYLYRYSRSLRSIGDKNKADEMLEKYNEKSNN</sequence>
<protein>
    <submittedName>
        <fullName evidence="2">Uncharacterized protein</fullName>
    </submittedName>
</protein>